<protein>
    <submittedName>
        <fullName evidence="2">Uncharacterized protein</fullName>
    </submittedName>
</protein>
<proteinExistence type="predicted"/>
<dbReference type="EMBL" id="MU167469">
    <property type="protein sequence ID" value="KAG0140171.1"/>
    <property type="molecule type" value="Genomic_DNA"/>
</dbReference>
<accession>A0A9P6N641</accession>
<reference evidence="2" key="1">
    <citation type="submission" date="2013-11" db="EMBL/GenBank/DDBJ databases">
        <title>Genome sequence of the fusiform rust pathogen reveals effectors for host alternation and coevolution with pine.</title>
        <authorList>
            <consortium name="DOE Joint Genome Institute"/>
            <person name="Smith K."/>
            <person name="Pendleton A."/>
            <person name="Kubisiak T."/>
            <person name="Anderson C."/>
            <person name="Salamov A."/>
            <person name="Aerts A."/>
            <person name="Riley R."/>
            <person name="Clum A."/>
            <person name="Lindquist E."/>
            <person name="Ence D."/>
            <person name="Campbell M."/>
            <person name="Kronenberg Z."/>
            <person name="Feau N."/>
            <person name="Dhillon B."/>
            <person name="Hamelin R."/>
            <person name="Burleigh J."/>
            <person name="Smith J."/>
            <person name="Yandell M."/>
            <person name="Nelson C."/>
            <person name="Grigoriev I."/>
            <person name="Davis J."/>
        </authorList>
    </citation>
    <scope>NUCLEOTIDE SEQUENCE</scope>
    <source>
        <strain evidence="2">G11</strain>
    </source>
</reference>
<feature type="compositionally biased region" description="Basic and acidic residues" evidence="1">
    <location>
        <begin position="38"/>
        <end position="49"/>
    </location>
</feature>
<keyword evidence="3" id="KW-1185">Reference proteome</keyword>
<dbReference type="AlphaFoldDB" id="A0A9P6N641"/>
<comment type="caution">
    <text evidence="2">The sequence shown here is derived from an EMBL/GenBank/DDBJ whole genome shotgun (WGS) entry which is preliminary data.</text>
</comment>
<sequence>MHLAPSVSKEFLTFLKAEVIASDLTASYTPQNNPTAEKGNRATTERARCENQVQNTTRAKSGTGARIQRITSAFLDMDVRLMP</sequence>
<name>A0A9P6N641_9BASI</name>
<evidence type="ECO:0000313" key="2">
    <source>
        <dbReference type="EMBL" id="KAG0140171.1"/>
    </source>
</evidence>
<evidence type="ECO:0000313" key="3">
    <source>
        <dbReference type="Proteomes" id="UP000886653"/>
    </source>
</evidence>
<feature type="region of interest" description="Disordered" evidence="1">
    <location>
        <begin position="28"/>
        <end position="64"/>
    </location>
</feature>
<evidence type="ECO:0000256" key="1">
    <source>
        <dbReference type="SAM" id="MobiDB-lite"/>
    </source>
</evidence>
<dbReference type="Proteomes" id="UP000886653">
    <property type="component" value="Unassembled WGS sequence"/>
</dbReference>
<feature type="compositionally biased region" description="Polar residues" evidence="1">
    <location>
        <begin position="51"/>
        <end position="60"/>
    </location>
</feature>
<organism evidence="2 3">
    <name type="scientific">Cronartium quercuum f. sp. fusiforme G11</name>
    <dbReference type="NCBI Taxonomy" id="708437"/>
    <lineage>
        <taxon>Eukaryota</taxon>
        <taxon>Fungi</taxon>
        <taxon>Dikarya</taxon>
        <taxon>Basidiomycota</taxon>
        <taxon>Pucciniomycotina</taxon>
        <taxon>Pucciniomycetes</taxon>
        <taxon>Pucciniales</taxon>
        <taxon>Coleosporiaceae</taxon>
        <taxon>Cronartium</taxon>
    </lineage>
</organism>
<gene>
    <name evidence="2" type="ORF">CROQUDRAFT_100504</name>
</gene>